<dbReference type="NCBIfam" id="TIGR02412">
    <property type="entry name" value="pepN_strep_liv"/>
    <property type="match status" value="1"/>
</dbReference>
<accession>A0A3Q9GLJ1</accession>
<dbReference type="GO" id="GO:0043171">
    <property type="term" value="P:peptide catabolic process"/>
    <property type="evidence" value="ECO:0007669"/>
    <property type="project" value="TreeGrafter"/>
</dbReference>
<evidence type="ECO:0000256" key="1">
    <source>
        <dbReference type="ARBA" id="ARBA00000098"/>
    </source>
</evidence>
<dbReference type="GO" id="GO:0005615">
    <property type="term" value="C:extracellular space"/>
    <property type="evidence" value="ECO:0007669"/>
    <property type="project" value="TreeGrafter"/>
</dbReference>
<dbReference type="SUPFAM" id="SSF55486">
    <property type="entry name" value="Metalloproteases ('zincins'), catalytic domain"/>
    <property type="match status" value="1"/>
</dbReference>
<keyword evidence="9 17" id="KW-0378">Hydrolase</keyword>
<dbReference type="InterPro" id="IPR050344">
    <property type="entry name" value="Peptidase_M1_aminopeptidases"/>
</dbReference>
<evidence type="ECO:0000256" key="10">
    <source>
        <dbReference type="ARBA" id="ARBA00022833"/>
    </source>
</evidence>
<keyword evidence="8" id="KW-0479">Metal-binding</keyword>
<evidence type="ECO:0000256" key="12">
    <source>
        <dbReference type="ARBA" id="ARBA00029811"/>
    </source>
</evidence>
<organism evidence="17 18">
    <name type="scientific">Trueperella pyogenes</name>
    <dbReference type="NCBI Taxonomy" id="1661"/>
    <lineage>
        <taxon>Bacteria</taxon>
        <taxon>Bacillati</taxon>
        <taxon>Actinomycetota</taxon>
        <taxon>Actinomycetes</taxon>
        <taxon>Actinomycetales</taxon>
        <taxon>Actinomycetaceae</taxon>
        <taxon>Trueperella</taxon>
    </lineage>
</organism>
<evidence type="ECO:0000313" key="18">
    <source>
        <dbReference type="Proteomes" id="UP000275951"/>
    </source>
</evidence>
<comment type="cofactor">
    <cofactor evidence="2">
        <name>Zn(2+)</name>
        <dbReference type="ChEBI" id="CHEBI:29105"/>
    </cofactor>
</comment>
<keyword evidence="7" id="KW-0645">Protease</keyword>
<dbReference type="Pfam" id="PF01433">
    <property type="entry name" value="Peptidase_M1"/>
    <property type="match status" value="1"/>
</dbReference>
<evidence type="ECO:0000259" key="14">
    <source>
        <dbReference type="Pfam" id="PF01433"/>
    </source>
</evidence>
<dbReference type="PRINTS" id="PR00756">
    <property type="entry name" value="ALADIPTASE"/>
</dbReference>
<dbReference type="Proteomes" id="UP000275951">
    <property type="component" value="Chromosome"/>
</dbReference>
<dbReference type="GO" id="GO:0042277">
    <property type="term" value="F:peptide binding"/>
    <property type="evidence" value="ECO:0007669"/>
    <property type="project" value="TreeGrafter"/>
</dbReference>
<gene>
    <name evidence="17" type="primary">pepN</name>
    <name evidence="17" type="ORF">EBQ10_10675</name>
</gene>
<keyword evidence="11" id="KW-0482">Metalloprotease</keyword>
<evidence type="ECO:0000256" key="7">
    <source>
        <dbReference type="ARBA" id="ARBA00022670"/>
    </source>
</evidence>
<dbReference type="PANTHER" id="PTHR11533">
    <property type="entry name" value="PROTEASE M1 ZINC METALLOPROTEASE"/>
    <property type="match status" value="1"/>
</dbReference>
<name>A0A3Q9GLJ1_9ACTO</name>
<feature type="domain" description="ERAP1-like C-terminal" evidence="15">
    <location>
        <begin position="523"/>
        <end position="836"/>
    </location>
</feature>
<dbReference type="InterPro" id="IPR001930">
    <property type="entry name" value="Peptidase_M1"/>
</dbReference>
<dbReference type="InterPro" id="IPR042097">
    <property type="entry name" value="Aminopeptidase_N-like_N_sf"/>
</dbReference>
<dbReference type="Gene3D" id="1.10.390.10">
    <property type="entry name" value="Neutral Protease Domain 2"/>
    <property type="match status" value="1"/>
</dbReference>
<dbReference type="InterPro" id="IPR027268">
    <property type="entry name" value="Peptidase_M4/M1_CTD_sf"/>
</dbReference>
<feature type="domain" description="Peptidase M1 membrane alanine aminopeptidase" evidence="14">
    <location>
        <begin position="230"/>
        <end position="443"/>
    </location>
</feature>
<dbReference type="InterPro" id="IPR014782">
    <property type="entry name" value="Peptidase_M1_dom"/>
</dbReference>
<dbReference type="InterPro" id="IPR012778">
    <property type="entry name" value="Pept_M1_aminopeptidase"/>
</dbReference>
<dbReference type="PANTHER" id="PTHR11533:SF174">
    <property type="entry name" value="PUROMYCIN-SENSITIVE AMINOPEPTIDASE-RELATED"/>
    <property type="match status" value="1"/>
</dbReference>
<evidence type="ECO:0000256" key="6">
    <source>
        <dbReference type="ARBA" id="ARBA00022438"/>
    </source>
</evidence>
<evidence type="ECO:0000256" key="11">
    <source>
        <dbReference type="ARBA" id="ARBA00023049"/>
    </source>
</evidence>
<dbReference type="Gene3D" id="2.60.40.1730">
    <property type="entry name" value="tricorn interacting facor f3 domain"/>
    <property type="match status" value="1"/>
</dbReference>
<evidence type="ECO:0000256" key="13">
    <source>
        <dbReference type="ARBA" id="ARBA00031533"/>
    </source>
</evidence>
<evidence type="ECO:0000256" key="2">
    <source>
        <dbReference type="ARBA" id="ARBA00001947"/>
    </source>
</evidence>
<evidence type="ECO:0000313" key="17">
    <source>
        <dbReference type="EMBL" id="AZR07699.1"/>
    </source>
</evidence>
<evidence type="ECO:0000256" key="4">
    <source>
        <dbReference type="ARBA" id="ARBA00012564"/>
    </source>
</evidence>
<evidence type="ECO:0000256" key="9">
    <source>
        <dbReference type="ARBA" id="ARBA00022801"/>
    </source>
</evidence>
<keyword evidence="6 17" id="KW-0031">Aminopeptidase</keyword>
<dbReference type="Pfam" id="PF17900">
    <property type="entry name" value="Peptidase_M1_N"/>
    <property type="match status" value="1"/>
</dbReference>
<evidence type="ECO:0000256" key="3">
    <source>
        <dbReference type="ARBA" id="ARBA00010136"/>
    </source>
</evidence>
<evidence type="ECO:0000259" key="16">
    <source>
        <dbReference type="Pfam" id="PF17900"/>
    </source>
</evidence>
<comment type="similarity">
    <text evidence="3">Belongs to the peptidase M1 family.</text>
</comment>
<evidence type="ECO:0000256" key="8">
    <source>
        <dbReference type="ARBA" id="ARBA00022723"/>
    </source>
</evidence>
<reference evidence="17 18" key="1">
    <citation type="submission" date="2018-11" db="EMBL/GenBank/DDBJ databases">
        <title>Multidrug-resistant genes are associated with an 42-kb island TGI1 carrying a complex class 1 integron in a Trueperella pyogenes.</title>
        <authorList>
            <person name="Dong W."/>
        </authorList>
    </citation>
    <scope>NUCLEOTIDE SEQUENCE [LARGE SCALE GENOMIC DNA]</scope>
    <source>
        <strain evidence="17 18">TP4</strain>
    </source>
</reference>
<dbReference type="GO" id="GO:0016020">
    <property type="term" value="C:membrane"/>
    <property type="evidence" value="ECO:0007669"/>
    <property type="project" value="TreeGrafter"/>
</dbReference>
<dbReference type="GO" id="GO:0008270">
    <property type="term" value="F:zinc ion binding"/>
    <property type="evidence" value="ECO:0007669"/>
    <property type="project" value="InterPro"/>
</dbReference>
<feature type="domain" description="Aminopeptidase N-like N-terminal" evidence="16">
    <location>
        <begin position="116"/>
        <end position="187"/>
    </location>
</feature>
<dbReference type="FunFam" id="2.60.40.1730:FF:000010">
    <property type="entry name" value="Putative aminopeptidase N"/>
    <property type="match status" value="1"/>
</dbReference>
<dbReference type="Pfam" id="PF11838">
    <property type="entry name" value="ERAP1_C"/>
    <property type="match status" value="1"/>
</dbReference>
<dbReference type="InterPro" id="IPR045357">
    <property type="entry name" value="Aminopeptidase_N-like_N"/>
</dbReference>
<dbReference type="EMBL" id="CP033905">
    <property type="protein sequence ID" value="AZR07699.1"/>
    <property type="molecule type" value="Genomic_DNA"/>
</dbReference>
<evidence type="ECO:0000256" key="5">
    <source>
        <dbReference type="ARBA" id="ARBA00015611"/>
    </source>
</evidence>
<protein>
    <recommendedName>
        <fullName evidence="5">Aminopeptidase N</fullName>
        <ecNumber evidence="4">3.4.11.2</ecNumber>
    </recommendedName>
    <alternativeName>
        <fullName evidence="12">Alanine aminopeptidase</fullName>
    </alternativeName>
    <alternativeName>
        <fullName evidence="13">Lysyl aminopeptidase</fullName>
    </alternativeName>
</protein>
<dbReference type="InterPro" id="IPR024571">
    <property type="entry name" value="ERAP1-like_C_dom"/>
</dbReference>
<dbReference type="GO" id="GO:0006508">
    <property type="term" value="P:proteolysis"/>
    <property type="evidence" value="ECO:0007669"/>
    <property type="project" value="UniProtKB-KW"/>
</dbReference>
<dbReference type="GO" id="GO:0016285">
    <property type="term" value="F:alanyl aminopeptidase activity"/>
    <property type="evidence" value="ECO:0007669"/>
    <property type="project" value="UniProtKB-EC"/>
</dbReference>
<proteinExistence type="inferred from homology"/>
<evidence type="ECO:0000259" key="15">
    <source>
        <dbReference type="Pfam" id="PF11838"/>
    </source>
</evidence>
<dbReference type="FunFam" id="1.10.390.10:FF:000004">
    <property type="entry name" value="Aminopeptidase N"/>
    <property type="match status" value="1"/>
</dbReference>
<dbReference type="AlphaFoldDB" id="A0A3Q9GLJ1"/>
<dbReference type="CDD" id="cd09602">
    <property type="entry name" value="M1_APN"/>
    <property type="match status" value="1"/>
</dbReference>
<dbReference type="EC" id="3.4.11.2" evidence="4"/>
<dbReference type="GO" id="GO:0070006">
    <property type="term" value="F:metalloaminopeptidase activity"/>
    <property type="evidence" value="ECO:0007669"/>
    <property type="project" value="TreeGrafter"/>
</dbReference>
<keyword evidence="10" id="KW-0862">Zinc</keyword>
<dbReference type="SUPFAM" id="SSF63737">
    <property type="entry name" value="Leukotriene A4 hydrolase N-terminal domain"/>
    <property type="match status" value="1"/>
</dbReference>
<dbReference type="GO" id="GO:0005737">
    <property type="term" value="C:cytoplasm"/>
    <property type="evidence" value="ECO:0007669"/>
    <property type="project" value="TreeGrafter"/>
</dbReference>
<sequence>MPGTNLTRAEAAARAELIHTQTYRVELDLTGEETFRSKTTVRFAARPGASSFIDLIADEVCSITLNGEDLPVDSYADSRIPLPNLAEDNELHVEAICPFSHTGEGLHRAVDPADGEVYLYSQFEVPDARRMYANFEQPDLKAEFTFVVDAPENWKVFSVSPTPEPTPLGGGVARWEFTPTERISTYLTAIVAGPYVGQTGSYTSTDGREIPMGVYARASLGEYLDAQECIDITIQGMEVFENEFDVPYPFRKYDQIFVPEFNAGAMEHPGCVTILDDYVFRSRPTGALVERRAITIIHELAHMWFGDLVTMKWWNDLWLNESFAEFMSHVATAKNTRWTDAWVTFNASEKVWAQAQDQLPSTHPIAAEIRDLEDVMVNFDGITYGKGASVFQQLVAYVGYDEFMTGVSRYLKKKSWGNATLADLLVELEAASGRDLKQWSKLWLEEAGINTLCPIIEMDGETIASFTIKQTCDEHASLRPHRIGVGGYSVVGESLVRAFHHELDIDGELTEVSELAGIQRPDLILINDGDLAYAKVRLDERSAAAARDHINAFTERLPRTLVLASMWDMCRDAELPASDYIELALSALETEDHGTVLRYLLGQLETATKFYSAPANRPALREKVAKRLFEMLKSTEPGSDRQLQIAMSAVGLSMDEQLDTVAGWLADDAVPTGLAVDANFRWVILRRLAAAGRVDEEAISAEFAERDNTASGAAGAARARASISEAGAKERAWEDIVGGKVSNSVQRALGEGFTDGDPELLVAYVERFFGEILNQWENRTLEFSQNFVNLVYPAPLIGLDLGIDLIARTEQWLAENSGSAPALRRMVRERLSNAQRAAAAQSCDAKATRS</sequence>
<comment type="catalytic activity">
    <reaction evidence="1">
        <text>Release of an N-terminal amino acid, Xaa-|-Yaa- from a peptide, amide or arylamide. Xaa is preferably Ala, but may be most amino acids including Pro (slow action). When a terminal hydrophobic residue is followed by a prolyl residue, the two may be released as an intact Xaa-Pro dipeptide.</text>
        <dbReference type="EC" id="3.4.11.2"/>
    </reaction>
</comment>